<evidence type="ECO:0000256" key="2">
    <source>
        <dbReference type="ARBA" id="ARBA00005041"/>
    </source>
</evidence>
<evidence type="ECO:0000256" key="6">
    <source>
        <dbReference type="ARBA" id="ARBA00023004"/>
    </source>
</evidence>
<keyword evidence="4" id="KW-0677">Repeat</keyword>
<dbReference type="Proteomes" id="UP001164286">
    <property type="component" value="Unassembled WGS sequence"/>
</dbReference>
<comment type="cofactor">
    <cofactor evidence="9">
        <name>Fe(2+)</name>
        <dbReference type="ChEBI" id="CHEBI:29033"/>
    </cofactor>
    <text evidence="9">Binds 2 Fe(2+) ions per subunit.</text>
</comment>
<comment type="similarity">
    <text evidence="9">Belongs to the deoxyhypusine hydroxylase family.</text>
</comment>
<dbReference type="EMBL" id="JAKWFO010000001">
    <property type="protein sequence ID" value="KAI9639176.1"/>
    <property type="molecule type" value="Genomic_DNA"/>
</dbReference>
<dbReference type="InterPro" id="IPR027517">
    <property type="entry name" value="Deoxyhypusine_hydroxylase"/>
</dbReference>
<sequence>MSPTVTPAQMTAMRETLLNTSGSTPLHERFRALFMLKAIGSDEVVKIVSDGLADPSPLLKHELAYVLGQMRNPLAIPTLEAVLINEQGAHCSMVRHEAAEALGALSSQSSLPLLRKYLDDPAREVRETCEVAVGKIEWDWSEEGKARKANPNFPTIDPAPSSSSTSIPSIRAEMLNRKLPLFERYRAMFALRDFGGASREAVLALADGFGDESALFRHEIAYIFGQLSSPHSIPSLLHVLCNQSEDDMVRHEAAEALGGIASDGIDDEMDAADSKLPDGGVLAILREWAVKMDAPLVVRESCQVAVDMWEYENSTEQFNPLDGVEKAYTTGMERSAANALAAVAA</sequence>
<keyword evidence="7 9" id="KW-0503">Monooxygenase</keyword>
<keyword evidence="8 9" id="KW-0386">Hypusine biosynthesis</keyword>
<keyword evidence="9" id="KW-0539">Nucleus</keyword>
<dbReference type="InterPro" id="IPR004155">
    <property type="entry name" value="PBS_lyase_HEAT"/>
</dbReference>
<dbReference type="GO" id="GO:0005737">
    <property type="term" value="C:cytoplasm"/>
    <property type="evidence" value="ECO:0007669"/>
    <property type="project" value="UniProtKB-SubCell"/>
</dbReference>
<proteinExistence type="inferred from homology"/>
<evidence type="ECO:0000256" key="1">
    <source>
        <dbReference type="ARBA" id="ARBA00000068"/>
    </source>
</evidence>
<dbReference type="EC" id="1.14.99.29" evidence="9"/>
<evidence type="ECO:0000256" key="5">
    <source>
        <dbReference type="ARBA" id="ARBA00023002"/>
    </source>
</evidence>
<comment type="catalytic activity">
    <reaction evidence="1 9">
        <text>[eIF5A protein]-deoxyhypusine + AH2 + O2 = [eIF5A protein]-hypusine + A + H2O</text>
        <dbReference type="Rhea" id="RHEA:14101"/>
        <dbReference type="Rhea" id="RHEA-COMP:10144"/>
        <dbReference type="Rhea" id="RHEA-COMP:12592"/>
        <dbReference type="ChEBI" id="CHEBI:13193"/>
        <dbReference type="ChEBI" id="CHEBI:15377"/>
        <dbReference type="ChEBI" id="CHEBI:15379"/>
        <dbReference type="ChEBI" id="CHEBI:17499"/>
        <dbReference type="ChEBI" id="CHEBI:82657"/>
        <dbReference type="ChEBI" id="CHEBI:91175"/>
        <dbReference type="EC" id="1.14.99.29"/>
    </reaction>
</comment>
<feature type="binding site" evidence="9">
    <location>
        <position position="96"/>
    </location>
    <ligand>
        <name>Fe cation</name>
        <dbReference type="ChEBI" id="CHEBI:24875"/>
        <label>1</label>
    </ligand>
</feature>
<dbReference type="PANTHER" id="PTHR12697:SF5">
    <property type="entry name" value="DEOXYHYPUSINE HYDROXYLASE"/>
    <property type="match status" value="1"/>
</dbReference>
<dbReference type="GO" id="GO:0005634">
    <property type="term" value="C:nucleus"/>
    <property type="evidence" value="ECO:0007669"/>
    <property type="project" value="UniProtKB-SubCell"/>
</dbReference>
<evidence type="ECO:0000313" key="11">
    <source>
        <dbReference type="Proteomes" id="UP001164286"/>
    </source>
</evidence>
<comment type="function">
    <text evidence="9">Catalyzes the hydroxylation of the N(6)-(4-aminobutyl)-L-lysine intermediate to form hypusine, an essential post-translational modification only found in mature eIF-5A factor.</text>
</comment>
<evidence type="ECO:0000256" key="9">
    <source>
        <dbReference type="HAMAP-Rule" id="MF_03101"/>
    </source>
</evidence>
<comment type="caution">
    <text evidence="10">The sequence shown here is derived from an EMBL/GenBank/DDBJ whole genome shotgun (WGS) entry which is preliminary data.</text>
</comment>
<keyword evidence="9" id="KW-0963">Cytoplasm</keyword>
<dbReference type="SUPFAM" id="SSF48371">
    <property type="entry name" value="ARM repeat"/>
    <property type="match status" value="1"/>
</dbReference>
<dbReference type="SMART" id="SM00567">
    <property type="entry name" value="EZ_HEAT"/>
    <property type="match status" value="6"/>
</dbReference>
<accession>A0AA38HGN2</accession>
<name>A0AA38HGN2_9TREE</name>
<organism evidence="10 11">
    <name type="scientific">Dioszegia hungarica</name>
    <dbReference type="NCBI Taxonomy" id="4972"/>
    <lineage>
        <taxon>Eukaryota</taxon>
        <taxon>Fungi</taxon>
        <taxon>Dikarya</taxon>
        <taxon>Basidiomycota</taxon>
        <taxon>Agaricomycotina</taxon>
        <taxon>Tremellomycetes</taxon>
        <taxon>Tremellales</taxon>
        <taxon>Bulleribasidiaceae</taxon>
        <taxon>Dioszegia</taxon>
    </lineage>
</organism>
<evidence type="ECO:0000256" key="8">
    <source>
        <dbReference type="ARBA" id="ARBA00023256"/>
    </source>
</evidence>
<evidence type="ECO:0000313" key="10">
    <source>
        <dbReference type="EMBL" id="KAI9639176.1"/>
    </source>
</evidence>
<feature type="binding site" evidence="9">
    <location>
        <position position="61"/>
    </location>
    <ligand>
        <name>Fe cation</name>
        <dbReference type="ChEBI" id="CHEBI:24875"/>
        <label>1</label>
    </ligand>
</feature>
<feature type="binding site" evidence="9">
    <location>
        <position position="62"/>
    </location>
    <ligand>
        <name>Fe cation</name>
        <dbReference type="ChEBI" id="CHEBI:24875"/>
        <label>1</label>
    </ligand>
</feature>
<evidence type="ECO:0000256" key="7">
    <source>
        <dbReference type="ARBA" id="ARBA00023033"/>
    </source>
</evidence>
<dbReference type="Pfam" id="PF13646">
    <property type="entry name" value="HEAT_2"/>
    <property type="match status" value="2"/>
</dbReference>
<comment type="subcellular location">
    <subcellularLocation>
        <location evidence="9">Cytoplasm</location>
    </subcellularLocation>
    <subcellularLocation>
        <location evidence="9">Nucleus</location>
    </subcellularLocation>
</comment>
<feature type="binding site" evidence="9">
    <location>
        <position position="97"/>
    </location>
    <ligand>
        <name>Fe cation</name>
        <dbReference type="ChEBI" id="CHEBI:24875"/>
        <label>1</label>
    </ligand>
</feature>
<comment type="pathway">
    <text evidence="2 9">Protein modification; eIF5A hypusination.</text>
</comment>
<gene>
    <name evidence="9" type="primary">LIA1</name>
    <name evidence="10" type="ORF">MKK02DRAFT_39467</name>
</gene>
<evidence type="ECO:0000256" key="4">
    <source>
        <dbReference type="ARBA" id="ARBA00022737"/>
    </source>
</evidence>
<feature type="binding site" evidence="9">
    <location>
        <position position="252"/>
    </location>
    <ligand>
        <name>Fe cation</name>
        <dbReference type="ChEBI" id="CHEBI:24875"/>
        <label>2</label>
    </ligand>
</feature>
<keyword evidence="3 9" id="KW-0479">Metal-binding</keyword>
<dbReference type="HAMAP" id="MF_03101">
    <property type="entry name" value="Deoxyhypusine_hydroxylase"/>
    <property type="match status" value="1"/>
</dbReference>
<dbReference type="InterPro" id="IPR016024">
    <property type="entry name" value="ARM-type_fold"/>
</dbReference>
<feature type="binding site" evidence="9">
    <location>
        <position position="251"/>
    </location>
    <ligand>
        <name>Fe cation</name>
        <dbReference type="ChEBI" id="CHEBI:24875"/>
        <label>2</label>
    </ligand>
</feature>
<dbReference type="Gene3D" id="1.25.10.10">
    <property type="entry name" value="Leucine-rich Repeat Variant"/>
    <property type="match status" value="2"/>
</dbReference>
<reference evidence="10" key="1">
    <citation type="journal article" date="2022" name="G3 (Bethesda)">
        <title>High quality genome of the basidiomycete yeast Dioszegia hungarica PDD-24b-2 isolated from cloud water.</title>
        <authorList>
            <person name="Jarrige D."/>
            <person name="Haridas S."/>
            <person name="Bleykasten-Grosshans C."/>
            <person name="Joly M."/>
            <person name="Nadalig T."/>
            <person name="Sancelme M."/>
            <person name="Vuilleumier S."/>
            <person name="Grigoriev I.V."/>
            <person name="Amato P."/>
            <person name="Bringel F."/>
        </authorList>
    </citation>
    <scope>NUCLEOTIDE SEQUENCE</scope>
    <source>
        <strain evidence="10">PDD-24b-2</strain>
    </source>
</reference>
<dbReference type="GO" id="GO:0046872">
    <property type="term" value="F:metal ion binding"/>
    <property type="evidence" value="ECO:0007669"/>
    <property type="project" value="UniProtKB-KW"/>
</dbReference>
<protein>
    <recommendedName>
        <fullName evidence="9">Deoxyhypusine hydroxylase</fullName>
        <shortName evidence="9">DOHH</shortName>
        <ecNumber evidence="9">1.14.99.29</ecNumber>
    </recommendedName>
    <alternativeName>
        <fullName evidence="9">Deoxyhypusine dioxygenase</fullName>
    </alternativeName>
    <alternativeName>
        <fullName evidence="9">Deoxyhypusine monooxygenase</fullName>
    </alternativeName>
</protein>
<keyword evidence="11" id="KW-1185">Reference proteome</keyword>
<dbReference type="GO" id="GO:0019135">
    <property type="term" value="F:deoxyhypusine monooxygenase activity"/>
    <property type="evidence" value="ECO:0007669"/>
    <property type="project" value="UniProtKB-UniRule"/>
</dbReference>
<feature type="binding site" evidence="9">
    <location>
        <position position="218"/>
    </location>
    <ligand>
        <name>Fe cation</name>
        <dbReference type="ChEBI" id="CHEBI:24875"/>
        <label>2</label>
    </ligand>
</feature>
<dbReference type="PANTHER" id="PTHR12697">
    <property type="entry name" value="PBS LYASE HEAT-LIKE PROTEIN"/>
    <property type="match status" value="1"/>
</dbReference>
<dbReference type="InterPro" id="IPR011989">
    <property type="entry name" value="ARM-like"/>
</dbReference>
<dbReference type="AlphaFoldDB" id="A0AA38HGN2"/>
<keyword evidence="5 9" id="KW-0560">Oxidoreductase</keyword>
<evidence type="ECO:0000256" key="3">
    <source>
        <dbReference type="ARBA" id="ARBA00022723"/>
    </source>
</evidence>
<feature type="binding site" evidence="9">
    <location>
        <position position="219"/>
    </location>
    <ligand>
        <name>Fe cation</name>
        <dbReference type="ChEBI" id="CHEBI:24875"/>
        <label>2</label>
    </ligand>
</feature>
<keyword evidence="6 9" id="KW-0408">Iron</keyword>